<dbReference type="SMART" id="SM00495">
    <property type="entry name" value="ChtBD3"/>
    <property type="match status" value="2"/>
</dbReference>
<evidence type="ECO:0000313" key="5">
    <source>
        <dbReference type="EMBL" id="QHC64267.1"/>
    </source>
</evidence>
<dbReference type="CDD" id="cd12215">
    <property type="entry name" value="ChiC_BD"/>
    <property type="match status" value="2"/>
</dbReference>
<dbReference type="Pfam" id="PF02839">
    <property type="entry name" value="CBM_5_12"/>
    <property type="match status" value="2"/>
</dbReference>
<dbReference type="CDD" id="cd18823">
    <property type="entry name" value="GH43_RcAra43A-like"/>
    <property type="match status" value="1"/>
</dbReference>
<dbReference type="PANTHER" id="PTHR22925">
    <property type="entry name" value="GLYCOSYL HYDROLASE 43 FAMILY MEMBER"/>
    <property type="match status" value="1"/>
</dbReference>
<dbReference type="InterPro" id="IPR003610">
    <property type="entry name" value="CBM5/12"/>
</dbReference>
<evidence type="ECO:0000259" key="4">
    <source>
        <dbReference type="SMART" id="SM00495"/>
    </source>
</evidence>
<evidence type="ECO:0000256" key="2">
    <source>
        <dbReference type="ARBA" id="ARBA00022801"/>
    </source>
</evidence>
<dbReference type="InterPro" id="IPR036573">
    <property type="entry name" value="CBM_sf_5/12"/>
</dbReference>
<dbReference type="PANTHER" id="PTHR22925:SF3">
    <property type="entry name" value="GLYCOSYL HYDROLASE FAMILY PROTEIN 43"/>
    <property type="match status" value="1"/>
</dbReference>
<feature type="domain" description="Chitin-binding type-3" evidence="4">
    <location>
        <begin position="807"/>
        <end position="850"/>
    </location>
</feature>
<dbReference type="Gene3D" id="2.60.120.260">
    <property type="entry name" value="Galactose-binding domain-like"/>
    <property type="match status" value="2"/>
</dbReference>
<comment type="similarity">
    <text evidence="1">Belongs to the glycosyl hydrolase 43 family.</text>
</comment>
<dbReference type="InterPro" id="IPR023296">
    <property type="entry name" value="Glyco_hydro_beta-prop_sf"/>
</dbReference>
<gene>
    <name evidence="5" type="ORF">GSU69_17345</name>
</gene>
<dbReference type="Proteomes" id="UP000464597">
    <property type="component" value="Chromosome"/>
</dbReference>
<organism evidence="5 6">
    <name type="scientific">Rathayibacter festucae</name>
    <dbReference type="NCBI Taxonomy" id="110937"/>
    <lineage>
        <taxon>Bacteria</taxon>
        <taxon>Bacillati</taxon>
        <taxon>Actinomycetota</taxon>
        <taxon>Actinomycetes</taxon>
        <taxon>Micrococcales</taxon>
        <taxon>Microbacteriaceae</taxon>
        <taxon>Rathayibacter</taxon>
    </lineage>
</organism>
<dbReference type="EMBL" id="CP047180">
    <property type="protein sequence ID" value="QHC64267.1"/>
    <property type="molecule type" value="Genomic_DNA"/>
</dbReference>
<evidence type="ECO:0000256" key="3">
    <source>
        <dbReference type="ARBA" id="ARBA00023295"/>
    </source>
</evidence>
<dbReference type="SUPFAM" id="SSF75005">
    <property type="entry name" value="Arabinanase/levansucrase/invertase"/>
    <property type="match status" value="1"/>
</dbReference>
<dbReference type="RefSeq" id="WP_159423679.1">
    <property type="nucleotide sequence ID" value="NZ_CP047180.1"/>
</dbReference>
<accession>A0ABX6H386</accession>
<dbReference type="InterPro" id="IPR006710">
    <property type="entry name" value="Glyco_hydro_43"/>
</dbReference>
<name>A0ABX6H386_9MICO</name>
<evidence type="ECO:0000256" key="1">
    <source>
        <dbReference type="ARBA" id="ARBA00009865"/>
    </source>
</evidence>
<proteinExistence type="inferred from homology"/>
<dbReference type="Gene3D" id="1.20.1270.70">
    <property type="entry name" value="Designed single chain three-helix bundle"/>
    <property type="match status" value="1"/>
</dbReference>
<keyword evidence="2" id="KW-0378">Hydrolase</keyword>
<keyword evidence="3" id="KW-0326">Glycosidase</keyword>
<evidence type="ECO:0000313" key="6">
    <source>
        <dbReference type="Proteomes" id="UP000464597"/>
    </source>
</evidence>
<reference evidence="6" key="1">
    <citation type="submission" date="2019-12" db="EMBL/GenBank/DDBJ databases">
        <title>Complete and draft genome sequences of new strains and members of some known species of the genus Rathayibacter isolated from plants.</title>
        <authorList>
            <person name="Tarlachkov S.V."/>
            <person name="Starodumova I.P."/>
            <person name="Dorofeeva L.V."/>
            <person name="Prisyazhnaya N.V."/>
            <person name="Leyn S."/>
            <person name="Zlamal J."/>
            <person name="Elan M."/>
            <person name="Osterman A.L."/>
            <person name="Nadler S."/>
            <person name="Subbotin S.A."/>
            <person name="Evtushenko L.I."/>
        </authorList>
    </citation>
    <scope>NUCLEOTIDE SEQUENCE [LARGE SCALE GENOMIC DNA]</scope>
    <source>
        <strain evidence="6">VKM Ac-2802</strain>
    </source>
</reference>
<dbReference type="Gene3D" id="2.10.10.20">
    <property type="entry name" value="Carbohydrate-binding module superfamily 5/12"/>
    <property type="match status" value="2"/>
</dbReference>
<dbReference type="Pfam" id="PF04616">
    <property type="entry name" value="Glyco_hydro_43"/>
    <property type="match status" value="1"/>
</dbReference>
<dbReference type="SUPFAM" id="SSF51055">
    <property type="entry name" value="Carbohydrate binding domain"/>
    <property type="match status" value="2"/>
</dbReference>
<dbReference type="Gene3D" id="2.115.10.20">
    <property type="entry name" value="Glycosyl hydrolase domain, family 43"/>
    <property type="match status" value="1"/>
</dbReference>
<keyword evidence="6" id="KW-1185">Reference proteome</keyword>
<feature type="domain" description="Chitin-binding type-3" evidence="4">
    <location>
        <begin position="857"/>
        <end position="900"/>
    </location>
</feature>
<protein>
    <submittedName>
        <fullName evidence="5">Family 43 glycosylhydrolase</fullName>
    </submittedName>
</protein>
<sequence>MTRTTTRRLPALIAALLAGLLVLAGLSPLAGQTAEAAEIRTTTVAFTETTTVRGTPNATFYEGAWSKNSTHTWATGGAAFEIAFTGETVALSGRKATTNGTADVFVDGVRIGSADYRGTRSTTTVPIASFTGLAPGDHVLRVVTVGFINHASAEFTSAVLVDERARLAAALDRMSALAAPDFTAASWAPFSTALATATAARDDAASTDAALLAARGALETAETGLVRISGLRERLDEYRTRVPSAYTAASWAPFAAATVTAGEVLDDAGASAAAVVAAKNGLQTTAAALVPLADGTLETIENDRFWLDTAGDPIFSQGGGIFRFGDRYYWYGVEYTGSQLYYDSPTRTYTRAGEGDFVAVTAYSSEDLVHWTFENDVATRNTALHIPASKDVTGTYFSDMDTLADAVWIGRLGVAYNEQTGKYVLLTQFESPDPARVTNAGVLFLSGDSPVADFEYANLQTHIPGVYRNPSKPGWEQGTGDQTVFTDDDGADYLVFSYRDGRSRTYVGRISDTDSLSVETAVEVYRGAGREGNAMFKLDGQYYVASSDLHGWNTSQTYLVRSLEGRIQGPYSSMYVLPGTEKDYSHVTQSGFFLTVQGTEQDTVIHAGDRWADFAWNGLGYNQWLPLSGTGADVRFESLSEWDLNARSGEWQAGAGNNWILNPDFAADRIAVTTVTGWTQTTDPASTTTAFVSNPSPGADGSRFALRLGAAQAFSGGVQQQDEVPAGVYTLSLRADRPGGLDSARIVVTGADGVEHRTEIPATSGWADVRSAEFSLPAGTATVAILASGPGGAGLTVDALALRRQAAATWSATSVYQQGDSVLFQGSLWRASWWTSTQTPGDPNGPWQQLATAPDGTAVWTASRIFDTGDVVVHQGQRYRAKWWTRNQTPGDPYGPWQPLG</sequence>